<dbReference type="InterPro" id="IPR000064">
    <property type="entry name" value="NLP_P60_dom"/>
</dbReference>
<dbReference type="Pfam" id="PF13229">
    <property type="entry name" value="Beta_helix"/>
    <property type="match status" value="1"/>
</dbReference>
<evidence type="ECO:0000313" key="7">
    <source>
        <dbReference type="EMBL" id="OGH87936.1"/>
    </source>
</evidence>
<organism evidence="7 8">
    <name type="scientific">Candidatus Magasanikbacteria bacterium RIFOXYA1_FULL_40_8</name>
    <dbReference type="NCBI Taxonomy" id="1798694"/>
    <lineage>
        <taxon>Bacteria</taxon>
        <taxon>Candidatus Magasanikiibacteriota</taxon>
    </lineage>
</organism>
<comment type="caution">
    <text evidence="7">The sequence shown here is derived from an EMBL/GenBank/DDBJ whole genome shotgun (WGS) entry which is preliminary data.</text>
</comment>
<dbReference type="InterPro" id="IPR051202">
    <property type="entry name" value="Peptidase_C40"/>
</dbReference>
<dbReference type="AlphaFoldDB" id="A0A1F6NVH1"/>
<keyword evidence="5" id="KW-0472">Membrane</keyword>
<keyword evidence="5" id="KW-0812">Transmembrane</keyword>
<dbReference type="PANTHER" id="PTHR47053">
    <property type="entry name" value="MUREIN DD-ENDOPEPTIDASE MEPH-RELATED"/>
    <property type="match status" value="1"/>
</dbReference>
<feature type="domain" description="NlpC/P60" evidence="6">
    <location>
        <begin position="720"/>
        <end position="865"/>
    </location>
</feature>
<evidence type="ECO:0000313" key="8">
    <source>
        <dbReference type="Proteomes" id="UP000177151"/>
    </source>
</evidence>
<dbReference type="Pfam" id="PF00877">
    <property type="entry name" value="NLPC_P60"/>
    <property type="match status" value="1"/>
</dbReference>
<reference evidence="7 8" key="1">
    <citation type="journal article" date="2016" name="Nat. Commun.">
        <title>Thousands of microbial genomes shed light on interconnected biogeochemical processes in an aquifer system.</title>
        <authorList>
            <person name="Anantharaman K."/>
            <person name="Brown C.T."/>
            <person name="Hug L.A."/>
            <person name="Sharon I."/>
            <person name="Castelle C.J."/>
            <person name="Probst A.J."/>
            <person name="Thomas B.C."/>
            <person name="Singh A."/>
            <person name="Wilkins M.J."/>
            <person name="Karaoz U."/>
            <person name="Brodie E.L."/>
            <person name="Williams K.H."/>
            <person name="Hubbard S.S."/>
            <person name="Banfield J.F."/>
        </authorList>
    </citation>
    <scope>NUCLEOTIDE SEQUENCE [LARGE SCALE GENOMIC DNA]</scope>
</reference>
<dbReference type="EMBL" id="MFQP01000003">
    <property type="protein sequence ID" value="OGH87936.1"/>
    <property type="molecule type" value="Genomic_DNA"/>
</dbReference>
<dbReference type="InterPro" id="IPR038765">
    <property type="entry name" value="Papain-like_cys_pep_sf"/>
</dbReference>
<gene>
    <name evidence="7" type="ORF">A2206_03505</name>
</gene>
<protein>
    <recommendedName>
        <fullName evidence="6">NlpC/P60 domain-containing protein</fullName>
    </recommendedName>
</protein>
<dbReference type="GO" id="GO:0006508">
    <property type="term" value="P:proteolysis"/>
    <property type="evidence" value="ECO:0007669"/>
    <property type="project" value="UniProtKB-KW"/>
</dbReference>
<keyword evidence="4" id="KW-0788">Thiol protease</keyword>
<evidence type="ECO:0000256" key="2">
    <source>
        <dbReference type="ARBA" id="ARBA00022670"/>
    </source>
</evidence>
<feature type="transmembrane region" description="Helical" evidence="5">
    <location>
        <begin position="46"/>
        <end position="64"/>
    </location>
</feature>
<evidence type="ECO:0000256" key="5">
    <source>
        <dbReference type="SAM" id="Phobius"/>
    </source>
</evidence>
<dbReference type="SMART" id="SM00710">
    <property type="entry name" value="PbH1"/>
    <property type="match status" value="5"/>
</dbReference>
<name>A0A1F6NVH1_9BACT</name>
<accession>A0A1F6NVH1</accession>
<dbReference type="Gene3D" id="3.90.1720.10">
    <property type="entry name" value="endopeptidase domain like (from Nostoc punctiforme)"/>
    <property type="match status" value="1"/>
</dbReference>
<dbReference type="PANTHER" id="PTHR47053:SF1">
    <property type="entry name" value="MUREIN DD-ENDOPEPTIDASE MEPH-RELATED"/>
    <property type="match status" value="1"/>
</dbReference>
<evidence type="ECO:0000259" key="6">
    <source>
        <dbReference type="PROSITE" id="PS51935"/>
    </source>
</evidence>
<sequence length="1109" mass="120594">MGKLKKCLFLEDFFIVIHIVDKIPKICKNSGISINFNYMNKKAKNLLITGFVLFLGVFSFPYTVSAVTEVSGVILENTTWIVENSPYVVNGGISVSPDATLTIEPGVVIKFKLYLGYPSGMVINGNLDVQGTEANKVYFTSYADDIGGDTNGDGDASVPGPNNWKGIKVEINGQADIDNAVIRYGGYHVPNCSYSFCYDALNNLGTLNLTNSEISYNGTGWYAIKQLSGPLNIDSTVITDNGGTGVSIKGGAVQINNSIISNNGGYGVGAGGNAELTLSNNIFENNSKDVYLTGNALFSHSNNTSLGGNYRGFYMYSYNPPNGSVWNEDDMPYIVDTVAILSGSALTIEPGAVIKMGDASSFLWVLGVLNVQGTDENKVYFTSIKDNTVGGDTNGDEGNSVGSAGQWERIIINAGGLANIDNAIIRYGGFKPSGCVSQLCFGVINNAGTLNLTNSEIIDNDWYGIYQTAGTAMIDSTIIARQSRGIYLPSGNSSLVIHNSLIFNNTGYGILNYSSNTVDATRNWWGDPTGPYHYVLNTGGLGNAVSDGVNFSPWFNYDPTTQQPPIITNLQQFRLDEKVEMVEGESTANNLIIFESLLTDQNEENVKMQVELKEYNQFFDEQNLLESDYVSSGNLASITVNDLPKGDYKWRARAVNETGFTSEWKEFGEISNIDFSVVSIGQAAADLATTVIDGDYLGDAQNYGGKGWDIVSKQYVNTSSVIAGYNYYHAKTVIVDGELRKGNSIYFDDGLDCSGLVQWSYNRSYDPFNFRIKNYILEDSAQNQYWRNSHAVNENELDDGDLMFFGYDDTAGRHVTHVAMYVGDRGNYNVVHAANKASGIIVANKEDLKTLNFFNDDTGFRRAINRIAAVRGYAYVASPVDLVVTDPEGNKITTSTVVYFDNEMSVEVPDELYYTAGELGDDGRPKDMVYWTKDKVGNFLIKVVSEANTSPTDTYSLFFNVGNNTITLAEDVPISEIPKKGYGVSVSDTGTIEEFTPVNIDIKPDSSENTINLGSNGSVPVAIFGSDTVDVKNIDLNTVNLASASIKLKGNGDAIVKYEDLNSDGYDDVVIHILTEVLQLTENDVKATLEGVLMDGTLIKGSGLIRVVP</sequence>
<dbReference type="PROSITE" id="PS51935">
    <property type="entry name" value="NLPC_P60"/>
    <property type="match status" value="1"/>
</dbReference>
<dbReference type="SUPFAM" id="SSF54001">
    <property type="entry name" value="Cysteine proteinases"/>
    <property type="match status" value="1"/>
</dbReference>
<dbReference type="InterPro" id="IPR011050">
    <property type="entry name" value="Pectin_lyase_fold/virulence"/>
</dbReference>
<evidence type="ECO:0000256" key="4">
    <source>
        <dbReference type="ARBA" id="ARBA00022807"/>
    </source>
</evidence>
<keyword evidence="5" id="KW-1133">Transmembrane helix</keyword>
<dbReference type="SUPFAM" id="SSF51126">
    <property type="entry name" value="Pectin lyase-like"/>
    <property type="match status" value="1"/>
</dbReference>
<dbReference type="InterPro" id="IPR039448">
    <property type="entry name" value="Beta_helix"/>
</dbReference>
<keyword evidence="3" id="KW-0378">Hydrolase</keyword>
<dbReference type="Gene3D" id="2.160.20.10">
    <property type="entry name" value="Single-stranded right-handed beta-helix, Pectin lyase-like"/>
    <property type="match status" value="2"/>
</dbReference>
<comment type="similarity">
    <text evidence="1">Belongs to the peptidase C40 family.</text>
</comment>
<dbReference type="GO" id="GO:0008234">
    <property type="term" value="F:cysteine-type peptidase activity"/>
    <property type="evidence" value="ECO:0007669"/>
    <property type="project" value="UniProtKB-KW"/>
</dbReference>
<dbReference type="Proteomes" id="UP000177151">
    <property type="component" value="Unassembled WGS sequence"/>
</dbReference>
<dbReference type="InterPro" id="IPR006626">
    <property type="entry name" value="PbH1"/>
</dbReference>
<keyword evidence="2" id="KW-0645">Protease</keyword>
<dbReference type="InterPro" id="IPR012334">
    <property type="entry name" value="Pectin_lyas_fold"/>
</dbReference>
<proteinExistence type="inferred from homology"/>
<evidence type="ECO:0000256" key="3">
    <source>
        <dbReference type="ARBA" id="ARBA00022801"/>
    </source>
</evidence>
<evidence type="ECO:0000256" key="1">
    <source>
        <dbReference type="ARBA" id="ARBA00007074"/>
    </source>
</evidence>